<dbReference type="Pfam" id="PF07690">
    <property type="entry name" value="MFS_1"/>
    <property type="match status" value="1"/>
</dbReference>
<evidence type="ECO:0000256" key="6">
    <source>
        <dbReference type="SAM" id="Phobius"/>
    </source>
</evidence>
<keyword evidence="8" id="KW-1185">Reference proteome</keyword>
<keyword evidence="2 6" id="KW-0812">Transmembrane</keyword>
<feature type="transmembrane region" description="Helical" evidence="6">
    <location>
        <begin position="204"/>
        <end position="222"/>
    </location>
</feature>
<dbReference type="SUPFAM" id="SSF103473">
    <property type="entry name" value="MFS general substrate transporter"/>
    <property type="match status" value="1"/>
</dbReference>
<protein>
    <recommendedName>
        <fullName evidence="9">Major facilitator superfamily (MFS) profile domain-containing protein</fullName>
    </recommendedName>
</protein>
<name>A0ABR4NIG0_9FUNG</name>
<feature type="region of interest" description="Disordered" evidence="5">
    <location>
        <begin position="1"/>
        <end position="26"/>
    </location>
</feature>
<feature type="transmembrane region" description="Helical" evidence="6">
    <location>
        <begin position="344"/>
        <end position="370"/>
    </location>
</feature>
<sequence length="464" mass="49159">MPKAPQQDAAEPPAATAAEAATPKHTPPAKHTLYAARFVVAGCFVLGNAANSLLWSSFSSVTPSARTFYNTNSFAINALSLVFLVLYLPVSPLSSWVLDTKGLRASALIGCLLTVAGAGVRWAGAYAGSPVTRYAAAMVGQALASIAQPFVLNAPSRVTADWFGERERTLANTAISLGSPVGSAAVLLLGPAIIGDDPNNFKTLHMICFFVCLVCALPCFFVRDRPPTPPSFSSQIESEPFMVGVKGLAKSKQYIILWIVFGVFIAIFNTYLTLISDYVSPYGYTQDQSGNLGVITIAVGIVAAGLIGAILDRTKAHEITLKIACLFCVVGVVLFLIGMAPNQYIFLCIGAALLGIGGFPTLPIVLEVAVEVTFPIAPGTSAGFLMWSGQGWGILLLLISNALRGSDGNLYYAMVFTIAFACFGAVVSFFFRNTMKRTLADRQESFTPPHGSEMDIQLEPTAAA</sequence>
<gene>
    <name evidence="7" type="ORF">HK105_200956</name>
</gene>
<feature type="transmembrane region" description="Helical" evidence="6">
    <location>
        <begin position="319"/>
        <end position="338"/>
    </location>
</feature>
<feature type="transmembrane region" description="Helical" evidence="6">
    <location>
        <begin position="74"/>
        <end position="90"/>
    </location>
</feature>
<evidence type="ECO:0000313" key="7">
    <source>
        <dbReference type="EMBL" id="KAL2919313.1"/>
    </source>
</evidence>
<accession>A0ABR4NIG0</accession>
<evidence type="ECO:0000256" key="5">
    <source>
        <dbReference type="SAM" id="MobiDB-lite"/>
    </source>
</evidence>
<evidence type="ECO:0000256" key="2">
    <source>
        <dbReference type="ARBA" id="ARBA00022692"/>
    </source>
</evidence>
<comment type="caution">
    <text evidence="7">The sequence shown here is derived from an EMBL/GenBank/DDBJ whole genome shotgun (WGS) entry which is preliminary data.</text>
</comment>
<reference evidence="7 8" key="1">
    <citation type="submission" date="2023-09" db="EMBL/GenBank/DDBJ databases">
        <title>Pangenome analysis of Batrachochytrium dendrobatidis and related Chytrids.</title>
        <authorList>
            <person name="Yacoub M.N."/>
            <person name="Stajich J.E."/>
            <person name="James T.Y."/>
        </authorList>
    </citation>
    <scope>NUCLEOTIDE SEQUENCE [LARGE SCALE GENOMIC DNA]</scope>
    <source>
        <strain evidence="7 8">JEL0888</strain>
    </source>
</reference>
<dbReference type="InterPro" id="IPR036259">
    <property type="entry name" value="MFS_trans_sf"/>
</dbReference>
<dbReference type="PANTHER" id="PTHR10924:SF6">
    <property type="entry name" value="SOLUTE CARRIER FAMILY 49 MEMBER A3"/>
    <property type="match status" value="1"/>
</dbReference>
<dbReference type="InterPro" id="IPR049680">
    <property type="entry name" value="FLVCR1-2_SLC49-like"/>
</dbReference>
<proteinExistence type="predicted"/>
<keyword evidence="4 6" id="KW-0472">Membrane</keyword>
<evidence type="ECO:0000256" key="1">
    <source>
        <dbReference type="ARBA" id="ARBA00004141"/>
    </source>
</evidence>
<feature type="transmembrane region" description="Helical" evidence="6">
    <location>
        <begin position="409"/>
        <end position="431"/>
    </location>
</feature>
<feature type="transmembrane region" description="Helical" evidence="6">
    <location>
        <begin position="382"/>
        <end position="403"/>
    </location>
</feature>
<dbReference type="InterPro" id="IPR011701">
    <property type="entry name" value="MFS"/>
</dbReference>
<evidence type="ECO:0000256" key="4">
    <source>
        <dbReference type="ARBA" id="ARBA00023136"/>
    </source>
</evidence>
<feature type="transmembrane region" description="Helical" evidence="6">
    <location>
        <begin position="254"/>
        <end position="272"/>
    </location>
</feature>
<evidence type="ECO:0000313" key="8">
    <source>
        <dbReference type="Proteomes" id="UP001527925"/>
    </source>
</evidence>
<feature type="transmembrane region" description="Helical" evidence="6">
    <location>
        <begin position="292"/>
        <end position="312"/>
    </location>
</feature>
<evidence type="ECO:0008006" key="9">
    <source>
        <dbReference type="Google" id="ProtNLM"/>
    </source>
</evidence>
<dbReference type="Gene3D" id="1.20.1250.20">
    <property type="entry name" value="MFS general substrate transporter like domains"/>
    <property type="match status" value="2"/>
</dbReference>
<dbReference type="PANTHER" id="PTHR10924">
    <property type="entry name" value="MAJOR FACILITATOR SUPERFAMILY PROTEIN-RELATED"/>
    <property type="match status" value="1"/>
</dbReference>
<dbReference type="EMBL" id="JADGIZ020000003">
    <property type="protein sequence ID" value="KAL2919313.1"/>
    <property type="molecule type" value="Genomic_DNA"/>
</dbReference>
<keyword evidence="3 6" id="KW-1133">Transmembrane helix</keyword>
<evidence type="ECO:0000256" key="3">
    <source>
        <dbReference type="ARBA" id="ARBA00022989"/>
    </source>
</evidence>
<feature type="region of interest" description="Disordered" evidence="5">
    <location>
        <begin position="444"/>
        <end position="464"/>
    </location>
</feature>
<dbReference type="Proteomes" id="UP001527925">
    <property type="component" value="Unassembled WGS sequence"/>
</dbReference>
<feature type="transmembrane region" description="Helical" evidence="6">
    <location>
        <begin position="173"/>
        <end position="192"/>
    </location>
</feature>
<feature type="transmembrane region" description="Helical" evidence="6">
    <location>
        <begin position="34"/>
        <end position="54"/>
    </location>
</feature>
<feature type="transmembrane region" description="Helical" evidence="6">
    <location>
        <begin position="102"/>
        <end position="122"/>
    </location>
</feature>
<organism evidence="7 8">
    <name type="scientific">Polyrhizophydium stewartii</name>
    <dbReference type="NCBI Taxonomy" id="2732419"/>
    <lineage>
        <taxon>Eukaryota</taxon>
        <taxon>Fungi</taxon>
        <taxon>Fungi incertae sedis</taxon>
        <taxon>Chytridiomycota</taxon>
        <taxon>Chytridiomycota incertae sedis</taxon>
        <taxon>Chytridiomycetes</taxon>
        <taxon>Rhizophydiales</taxon>
        <taxon>Rhizophydiales incertae sedis</taxon>
        <taxon>Polyrhizophydium</taxon>
    </lineage>
</organism>
<comment type="subcellular location">
    <subcellularLocation>
        <location evidence="1">Membrane</location>
        <topology evidence="1">Multi-pass membrane protein</topology>
    </subcellularLocation>
</comment>